<dbReference type="PANTHER" id="PTHR30055">
    <property type="entry name" value="HTH-TYPE TRANSCRIPTIONAL REGULATOR RUTR"/>
    <property type="match status" value="1"/>
</dbReference>
<sequence length="192" mass="20701">MPAAQRRELILDAATGVFGDRGYHGTTTDQIAKAAGISQPYVVRLFGTKEKLFLDVLDRALQTMLVAFRAALADDGSGYPLQKRLGETFVDLVSSKGVHRTLLQAFVSGGDAEIGRFARAGFLDVFRFLRDEAGFTDVEVDEFLAQGMLFSVLLSLELPRTFGTDPDGDALMRAVFGAKCAMVLDVMGPGAS</sequence>
<dbReference type="Gene3D" id="1.10.357.10">
    <property type="entry name" value="Tetracycline Repressor, domain 2"/>
    <property type="match status" value="1"/>
</dbReference>
<dbReference type="PRINTS" id="PR00455">
    <property type="entry name" value="HTHTETR"/>
</dbReference>
<accession>A0ABP8W0U6</accession>
<name>A0ABP8W0U6_9MICO</name>
<evidence type="ECO:0000256" key="2">
    <source>
        <dbReference type="ARBA" id="ARBA00023125"/>
    </source>
</evidence>
<keyword evidence="2 4" id="KW-0238">DNA-binding</keyword>
<keyword evidence="7" id="KW-1185">Reference proteome</keyword>
<reference evidence="7" key="1">
    <citation type="journal article" date="2019" name="Int. J. Syst. Evol. Microbiol.">
        <title>The Global Catalogue of Microorganisms (GCM) 10K type strain sequencing project: providing services to taxonomists for standard genome sequencing and annotation.</title>
        <authorList>
            <consortium name="The Broad Institute Genomics Platform"/>
            <consortium name="The Broad Institute Genome Sequencing Center for Infectious Disease"/>
            <person name="Wu L."/>
            <person name="Ma J."/>
        </authorList>
    </citation>
    <scope>NUCLEOTIDE SEQUENCE [LARGE SCALE GENOMIC DNA]</scope>
    <source>
        <strain evidence="7">JCM 18956</strain>
    </source>
</reference>
<evidence type="ECO:0000259" key="5">
    <source>
        <dbReference type="PROSITE" id="PS50977"/>
    </source>
</evidence>
<dbReference type="EMBL" id="BAABLM010000004">
    <property type="protein sequence ID" value="GAA4678161.1"/>
    <property type="molecule type" value="Genomic_DNA"/>
</dbReference>
<dbReference type="PROSITE" id="PS50977">
    <property type="entry name" value="HTH_TETR_2"/>
    <property type="match status" value="1"/>
</dbReference>
<proteinExistence type="predicted"/>
<evidence type="ECO:0000313" key="6">
    <source>
        <dbReference type="EMBL" id="GAA4678161.1"/>
    </source>
</evidence>
<dbReference type="InterPro" id="IPR001647">
    <property type="entry name" value="HTH_TetR"/>
</dbReference>
<dbReference type="InterPro" id="IPR050109">
    <property type="entry name" value="HTH-type_TetR-like_transc_reg"/>
</dbReference>
<comment type="caution">
    <text evidence="6">The sequence shown here is derived from an EMBL/GenBank/DDBJ whole genome shotgun (WGS) entry which is preliminary data.</text>
</comment>
<evidence type="ECO:0000313" key="7">
    <source>
        <dbReference type="Proteomes" id="UP001501295"/>
    </source>
</evidence>
<evidence type="ECO:0000256" key="3">
    <source>
        <dbReference type="ARBA" id="ARBA00023163"/>
    </source>
</evidence>
<keyword evidence="1" id="KW-0805">Transcription regulation</keyword>
<feature type="DNA-binding region" description="H-T-H motif" evidence="4">
    <location>
        <begin position="27"/>
        <end position="46"/>
    </location>
</feature>
<dbReference type="Proteomes" id="UP001501295">
    <property type="component" value="Unassembled WGS sequence"/>
</dbReference>
<dbReference type="InterPro" id="IPR009057">
    <property type="entry name" value="Homeodomain-like_sf"/>
</dbReference>
<dbReference type="Pfam" id="PF00440">
    <property type="entry name" value="TetR_N"/>
    <property type="match status" value="1"/>
</dbReference>
<keyword evidence="3" id="KW-0804">Transcription</keyword>
<feature type="domain" description="HTH tetR-type" evidence="5">
    <location>
        <begin position="4"/>
        <end position="64"/>
    </location>
</feature>
<evidence type="ECO:0000256" key="1">
    <source>
        <dbReference type="ARBA" id="ARBA00023015"/>
    </source>
</evidence>
<organism evidence="6 7">
    <name type="scientific">Frondihabitans cladoniiphilus</name>
    <dbReference type="NCBI Taxonomy" id="715785"/>
    <lineage>
        <taxon>Bacteria</taxon>
        <taxon>Bacillati</taxon>
        <taxon>Actinomycetota</taxon>
        <taxon>Actinomycetes</taxon>
        <taxon>Micrococcales</taxon>
        <taxon>Microbacteriaceae</taxon>
        <taxon>Frondihabitans</taxon>
    </lineage>
</organism>
<gene>
    <name evidence="6" type="ORF">GCM10025780_23840</name>
</gene>
<dbReference type="SUPFAM" id="SSF46689">
    <property type="entry name" value="Homeodomain-like"/>
    <property type="match status" value="1"/>
</dbReference>
<dbReference type="PANTHER" id="PTHR30055:SF234">
    <property type="entry name" value="HTH-TYPE TRANSCRIPTIONAL REGULATOR BETI"/>
    <property type="match status" value="1"/>
</dbReference>
<protein>
    <submittedName>
        <fullName evidence="6">TetR family transcriptional regulator</fullName>
    </submittedName>
</protein>
<evidence type="ECO:0000256" key="4">
    <source>
        <dbReference type="PROSITE-ProRule" id="PRU00335"/>
    </source>
</evidence>